<gene>
    <name evidence="2" type="ORF">VSH64_04070</name>
</gene>
<evidence type="ECO:0000313" key="3">
    <source>
        <dbReference type="Proteomes" id="UP001330812"/>
    </source>
</evidence>
<evidence type="ECO:0000313" key="2">
    <source>
        <dbReference type="EMBL" id="WSE31288.1"/>
    </source>
</evidence>
<dbReference type="Proteomes" id="UP001330812">
    <property type="component" value="Chromosome"/>
</dbReference>
<dbReference type="RefSeq" id="WP_326834094.1">
    <property type="nucleotide sequence ID" value="NZ_CP142149.1"/>
</dbReference>
<keyword evidence="1" id="KW-0812">Transmembrane</keyword>
<proteinExistence type="predicted"/>
<protein>
    <recommendedName>
        <fullName evidence="4">DoxX family protein</fullName>
    </recommendedName>
</protein>
<feature type="transmembrane region" description="Helical" evidence="1">
    <location>
        <begin position="102"/>
        <end position="119"/>
    </location>
</feature>
<dbReference type="EMBL" id="CP142149">
    <property type="protein sequence ID" value="WSE31288.1"/>
    <property type="molecule type" value="Genomic_DNA"/>
</dbReference>
<accession>A0ABZ1IAY0</accession>
<evidence type="ECO:0008006" key="4">
    <source>
        <dbReference type="Google" id="ProtNLM"/>
    </source>
</evidence>
<keyword evidence="1" id="KW-0472">Membrane</keyword>
<name>A0ABZ1IAY0_9PSEU</name>
<sequence>MNVVLWCVQWALAVLFFFLACVRLHDSLTRYRQGSVLTGKPLFTRGESFTAGLVELAGAIGLVAPVIPLDPLQSRWVGPGAAVLLVITQVELYQRFHYGGGAEWVFTVVLLVLAVLRAWPFPLGA</sequence>
<keyword evidence="1" id="KW-1133">Transmembrane helix</keyword>
<evidence type="ECO:0000256" key="1">
    <source>
        <dbReference type="SAM" id="Phobius"/>
    </source>
</evidence>
<organism evidence="2 3">
    <name type="scientific">Amycolatopsis rhabdoformis</name>
    <dbReference type="NCBI Taxonomy" id="1448059"/>
    <lineage>
        <taxon>Bacteria</taxon>
        <taxon>Bacillati</taxon>
        <taxon>Actinomycetota</taxon>
        <taxon>Actinomycetes</taxon>
        <taxon>Pseudonocardiales</taxon>
        <taxon>Pseudonocardiaceae</taxon>
        <taxon>Amycolatopsis</taxon>
    </lineage>
</organism>
<keyword evidence="3" id="KW-1185">Reference proteome</keyword>
<reference evidence="2 3" key="1">
    <citation type="journal article" date="2015" name="Int. J. Syst. Evol. Microbiol.">
        <title>Amycolatopsis rhabdoformis sp. nov., an actinomycete isolated from a tropical forest soil.</title>
        <authorList>
            <person name="Souza W.R."/>
            <person name="Silva R.E."/>
            <person name="Goodfellow M."/>
            <person name="Busarakam K."/>
            <person name="Figueiro F.S."/>
            <person name="Ferreira D."/>
            <person name="Rodrigues-Filho E."/>
            <person name="Moraes L.A.B."/>
            <person name="Zucchi T.D."/>
        </authorList>
    </citation>
    <scope>NUCLEOTIDE SEQUENCE [LARGE SCALE GENOMIC DNA]</scope>
    <source>
        <strain evidence="2 3">NCIMB 14900</strain>
    </source>
</reference>